<dbReference type="InterPro" id="IPR001810">
    <property type="entry name" value="F-box_dom"/>
</dbReference>
<dbReference type="Pfam" id="PF00646">
    <property type="entry name" value="F-box"/>
    <property type="match status" value="1"/>
</dbReference>
<dbReference type="Proteomes" id="UP000436088">
    <property type="component" value="Unassembled WGS sequence"/>
</dbReference>
<dbReference type="Pfam" id="PF06764">
    <property type="entry name" value="DUF1223"/>
    <property type="match status" value="1"/>
</dbReference>
<dbReference type="PANTHER" id="PTHR36057">
    <property type="match status" value="1"/>
</dbReference>
<dbReference type="InterPro" id="IPR036249">
    <property type="entry name" value="Thioredoxin-like_sf"/>
</dbReference>
<dbReference type="InterPro" id="IPR036047">
    <property type="entry name" value="F-box-like_dom_sf"/>
</dbReference>
<evidence type="ECO:0000313" key="2">
    <source>
        <dbReference type="EMBL" id="KAE8725741.1"/>
    </source>
</evidence>
<feature type="domain" description="F-box" evidence="1">
    <location>
        <begin position="257"/>
        <end position="297"/>
    </location>
</feature>
<dbReference type="SUPFAM" id="SSF52833">
    <property type="entry name" value="Thioredoxin-like"/>
    <property type="match status" value="1"/>
</dbReference>
<dbReference type="Pfam" id="PF01344">
    <property type="entry name" value="Kelch_1"/>
    <property type="match status" value="2"/>
</dbReference>
<reference evidence="2" key="1">
    <citation type="submission" date="2019-09" db="EMBL/GenBank/DDBJ databases">
        <title>Draft genome information of white flower Hibiscus syriacus.</title>
        <authorList>
            <person name="Kim Y.-M."/>
        </authorList>
    </citation>
    <scope>NUCLEOTIDE SEQUENCE [LARGE SCALE GENOMIC DNA]</scope>
    <source>
        <strain evidence="2">YM2019G1</strain>
    </source>
</reference>
<dbReference type="EMBL" id="VEPZ02000403">
    <property type="protein sequence ID" value="KAE8725741.1"/>
    <property type="molecule type" value="Genomic_DNA"/>
</dbReference>
<gene>
    <name evidence="2" type="ORF">F3Y22_tig00008146pilonHSYRG00104</name>
</gene>
<dbReference type="InterPro" id="IPR010634">
    <property type="entry name" value="DUF1223"/>
</dbReference>
<comment type="caution">
    <text evidence="2">The sequence shown here is derived from an EMBL/GenBank/DDBJ whole genome shotgun (WGS) entry which is preliminary data.</text>
</comment>
<dbReference type="AlphaFoldDB" id="A0A6A3CDF4"/>
<dbReference type="InterPro" id="IPR006652">
    <property type="entry name" value="Kelch_1"/>
</dbReference>
<name>A0A6A3CDF4_HIBSY</name>
<evidence type="ECO:0000313" key="3">
    <source>
        <dbReference type="Proteomes" id="UP000436088"/>
    </source>
</evidence>
<accession>A0A6A3CDF4</accession>
<organism evidence="2 3">
    <name type="scientific">Hibiscus syriacus</name>
    <name type="common">Rose of Sharon</name>
    <dbReference type="NCBI Taxonomy" id="106335"/>
    <lineage>
        <taxon>Eukaryota</taxon>
        <taxon>Viridiplantae</taxon>
        <taxon>Streptophyta</taxon>
        <taxon>Embryophyta</taxon>
        <taxon>Tracheophyta</taxon>
        <taxon>Spermatophyta</taxon>
        <taxon>Magnoliopsida</taxon>
        <taxon>eudicotyledons</taxon>
        <taxon>Gunneridae</taxon>
        <taxon>Pentapetalae</taxon>
        <taxon>rosids</taxon>
        <taxon>malvids</taxon>
        <taxon>Malvales</taxon>
        <taxon>Malvaceae</taxon>
        <taxon>Malvoideae</taxon>
        <taxon>Hibiscus</taxon>
    </lineage>
</organism>
<dbReference type="SUPFAM" id="SSF81383">
    <property type="entry name" value="F-box domain"/>
    <property type="match status" value="1"/>
</dbReference>
<proteinExistence type="predicted"/>
<dbReference type="SMART" id="SM00612">
    <property type="entry name" value="Kelch"/>
    <property type="match status" value="2"/>
</dbReference>
<protein>
    <submittedName>
        <fullName evidence="2">F-box protein AFR</fullName>
    </submittedName>
</protein>
<dbReference type="PANTHER" id="PTHR36057:SF1">
    <property type="entry name" value="LIPOPROTEIN LIPID ATTACHMENT SITE-LIKE PROTEIN, PUTATIVE (DUF1223)-RELATED"/>
    <property type="match status" value="1"/>
</dbReference>
<evidence type="ECO:0000259" key="1">
    <source>
        <dbReference type="SMART" id="SM00256"/>
    </source>
</evidence>
<dbReference type="Gene3D" id="2.120.10.80">
    <property type="entry name" value="Kelch-type beta propeller"/>
    <property type="match status" value="1"/>
</dbReference>
<dbReference type="SUPFAM" id="SSF117281">
    <property type="entry name" value="Kelch motif"/>
    <property type="match status" value="1"/>
</dbReference>
<dbReference type="SMART" id="SM00256">
    <property type="entry name" value="FBOX"/>
    <property type="match status" value="1"/>
</dbReference>
<sequence>MKLRSPKARSSFVIVLAYHVDCWDYNDWKDPYRSSLWTVRQKAYIEALKLGTLFTPQVVVQGRAQCMHDDEDVLLSTITTAPKFLASSFQTNFQRPTSETLQVTLTGALRFKANNNGVKVMVALYENGLVNDCYARENKGKVLSNDFVVRKLEKLCNVEDMEAKNTISRTITFTLWDCLNCNKCAIVVFAQSSSHQIYRLRFVVNGECGGLVEIEEKKMKSVDLQSREGCKDKYKLLPNPQLYWPNNHAQYVCNLGLPDEIAELCLLHLPYPYQLLARSVCCFWNKIITGPSFLVCKRSLSLSLPYLFIFAFHKSMTRIQWQAMDLRSNCWLVLPSMPCPKVVCPPGFACTSNTRQGQLYVLGGMRSDTQTSINKTMAYTASSNQWSIASPMVTPRSFFAAGNVNGKIIVVGGSGGDYNDSKTSMECYDPHTDTWEQVPKMHVEMCSIYGHYFSCLLREN</sequence>
<keyword evidence="3" id="KW-1185">Reference proteome</keyword>
<dbReference type="InterPro" id="IPR015915">
    <property type="entry name" value="Kelch-typ_b-propeller"/>
</dbReference>